<evidence type="ECO:0000256" key="5">
    <source>
        <dbReference type="ARBA" id="ARBA00022490"/>
    </source>
</evidence>
<evidence type="ECO:0000256" key="10">
    <source>
        <dbReference type="ARBA" id="ARBA00047191"/>
    </source>
</evidence>
<dbReference type="InterPro" id="IPR014003">
    <property type="entry name" value="BBS5_PH"/>
</dbReference>
<organism evidence="12 13">
    <name type="scientific">Porites evermanni</name>
    <dbReference type="NCBI Taxonomy" id="104178"/>
    <lineage>
        <taxon>Eukaryota</taxon>
        <taxon>Metazoa</taxon>
        <taxon>Cnidaria</taxon>
        <taxon>Anthozoa</taxon>
        <taxon>Hexacorallia</taxon>
        <taxon>Scleractinia</taxon>
        <taxon>Fungiina</taxon>
        <taxon>Poritidae</taxon>
        <taxon>Porites</taxon>
    </lineage>
</organism>
<name>A0ABN8SPQ5_9CNID</name>
<reference evidence="12 13" key="1">
    <citation type="submission" date="2022-05" db="EMBL/GenBank/DDBJ databases">
        <authorList>
            <consortium name="Genoscope - CEA"/>
            <person name="William W."/>
        </authorList>
    </citation>
    <scope>NUCLEOTIDE SEQUENCE [LARGE SCALE GENOMIC DNA]</scope>
</reference>
<keyword evidence="9" id="KW-0966">Cell projection</keyword>
<evidence type="ECO:0000259" key="11">
    <source>
        <dbReference type="SMART" id="SM00683"/>
    </source>
</evidence>
<keyword evidence="8" id="KW-0206">Cytoskeleton</keyword>
<dbReference type="PIRSF" id="PIRSF010072">
    <property type="entry name" value="DUF1448"/>
    <property type="match status" value="1"/>
</dbReference>
<feature type="domain" description="BBSome complex member BBS5 PH" evidence="11">
    <location>
        <begin position="151"/>
        <end position="205"/>
    </location>
</feature>
<evidence type="ECO:0000256" key="9">
    <source>
        <dbReference type="ARBA" id="ARBA00023273"/>
    </source>
</evidence>
<evidence type="ECO:0000256" key="1">
    <source>
        <dbReference type="ARBA" id="ARBA00004309"/>
    </source>
</evidence>
<dbReference type="InterPro" id="IPR006606">
    <property type="entry name" value="BBL5"/>
</dbReference>
<evidence type="ECO:0000313" key="12">
    <source>
        <dbReference type="EMBL" id="CAH3193586.1"/>
    </source>
</evidence>
<evidence type="ECO:0000256" key="7">
    <source>
        <dbReference type="ARBA" id="ARBA00023136"/>
    </source>
</evidence>
<dbReference type="EMBL" id="CALNXI010003531">
    <property type="protein sequence ID" value="CAH3193586.1"/>
    <property type="molecule type" value="Genomic_DNA"/>
</dbReference>
<evidence type="ECO:0000256" key="8">
    <source>
        <dbReference type="ARBA" id="ARBA00023212"/>
    </source>
</evidence>
<evidence type="ECO:0000256" key="2">
    <source>
        <dbReference type="ARBA" id="ARBA00004607"/>
    </source>
</evidence>
<dbReference type="PANTHER" id="PTHR21351:SF0">
    <property type="entry name" value="BARDET-BIEDL SYNDROME 5 PROTEIN"/>
    <property type="match status" value="1"/>
</dbReference>
<keyword evidence="13" id="KW-1185">Reference proteome</keyword>
<dbReference type="Proteomes" id="UP001159427">
    <property type="component" value="Unassembled WGS sequence"/>
</dbReference>
<evidence type="ECO:0000256" key="4">
    <source>
        <dbReference type="ARBA" id="ARBA00022475"/>
    </source>
</evidence>
<keyword evidence="5" id="KW-0963">Cytoplasm</keyword>
<dbReference type="Gene3D" id="2.30.29.30">
    <property type="entry name" value="Pleckstrin-homology domain (PH domain)/Phosphotyrosine-binding domain (PTB)"/>
    <property type="match status" value="1"/>
</dbReference>
<dbReference type="Pfam" id="PF07289">
    <property type="entry name" value="BBL5"/>
    <property type="match status" value="1"/>
</dbReference>
<accession>A0ABN8SPQ5</accession>
<proteinExistence type="inferred from homology"/>
<sequence>MGDCNLWEDRDVRFDITLHSVKLQKFTDVLIDKLDSVEDTKGNNGDRGIKILQNLECRWVLVAVGFSCVVNVSTRSANSKLRGQTEALYILTRCNNTRFEFIFTNLVSGSPRLFTTVISVFRAYESSKLYRDLKLRGALILNKQLRLLPLEQVYDKINGVWNLSSDQGNLGTFYITNVRLVWHANMNDTFNVSIPYLQMKSVKIRDSKFGLALVLETSQQSGGYVLGFRIDPAEKLQEAAKEIQSLQKVVYSASPIFGVEFETEEKPQAVDEVTVDPVQDDIEIVNEGEGTDAFAAYFADGDKSSDREPVYSDQLGLAVEKLKEGFTLQGLWEVVPSQ</sequence>
<feature type="domain" description="BBSome complex member BBS5 PH" evidence="11">
    <location>
        <begin position="28"/>
        <end position="75"/>
    </location>
</feature>
<evidence type="ECO:0000313" key="13">
    <source>
        <dbReference type="Proteomes" id="UP001159427"/>
    </source>
</evidence>
<gene>
    <name evidence="12" type="ORF">PEVE_00026148</name>
</gene>
<keyword evidence="6" id="KW-0969">Cilium</keyword>
<comment type="caution">
    <text evidence="12">The sequence shown here is derived from an EMBL/GenBank/DDBJ whole genome shotgun (WGS) entry which is preliminary data.</text>
</comment>
<comment type="similarity">
    <text evidence="3">Belongs to the BBS5 family.</text>
</comment>
<dbReference type="SMART" id="SM00683">
    <property type="entry name" value="DM16"/>
    <property type="match status" value="2"/>
</dbReference>
<protein>
    <recommendedName>
        <fullName evidence="10">BBSome complex member BBS5</fullName>
    </recommendedName>
</protein>
<comment type="subcellular location">
    <subcellularLocation>
        <location evidence="1">Cell projection</location>
        <location evidence="1">Cilium membrane</location>
    </subcellularLocation>
    <subcellularLocation>
        <location evidence="2">Cytoplasm</location>
        <location evidence="2">Cytoskeleton</location>
        <location evidence="2">Microtubule organizing center</location>
        <location evidence="2">Centrosome</location>
        <location evidence="2">Centriolar satellite</location>
    </subcellularLocation>
</comment>
<evidence type="ECO:0000256" key="6">
    <source>
        <dbReference type="ARBA" id="ARBA00023069"/>
    </source>
</evidence>
<dbReference type="InterPro" id="IPR011993">
    <property type="entry name" value="PH-like_dom_sf"/>
</dbReference>
<evidence type="ECO:0000256" key="3">
    <source>
        <dbReference type="ARBA" id="ARBA00005822"/>
    </source>
</evidence>
<keyword evidence="7" id="KW-0472">Membrane</keyword>
<dbReference type="PANTHER" id="PTHR21351">
    <property type="entry name" value="BARDET-BIEDL SYNDROME PROTEIN 5"/>
    <property type="match status" value="1"/>
</dbReference>
<dbReference type="InterPro" id="IPR030804">
    <property type="entry name" value="BBS5/fem-3"/>
</dbReference>
<keyword evidence="4" id="KW-1003">Cell membrane</keyword>